<feature type="domain" description="ABC transmembrane type-2" evidence="7">
    <location>
        <begin position="24"/>
        <end position="249"/>
    </location>
</feature>
<feature type="transmembrane region" description="Helical" evidence="6">
    <location>
        <begin position="224"/>
        <end position="246"/>
    </location>
</feature>
<evidence type="ECO:0000313" key="8">
    <source>
        <dbReference type="EMBL" id="VFJ46108.1"/>
    </source>
</evidence>
<dbReference type="InterPro" id="IPR051784">
    <property type="entry name" value="Nod_factor_ABC_transporter"/>
</dbReference>
<feature type="transmembrane region" description="Helical" evidence="6">
    <location>
        <begin position="174"/>
        <end position="204"/>
    </location>
</feature>
<evidence type="ECO:0000259" key="7">
    <source>
        <dbReference type="PROSITE" id="PS51012"/>
    </source>
</evidence>
<dbReference type="InterPro" id="IPR047817">
    <property type="entry name" value="ABC2_TM_bact-type"/>
</dbReference>
<sequence length="253" mass="27965">MNPWLNSVFILLGADLKEFFRTRLIIPSSSVMPVMMTLAFGLAGSAVRTANSDDMYFEFIFPSILALATMFSATFAAGYVVILDRQKSVIRDMMLSPAPYSAYVVSRLAGIVLKSTPPLLITLAVGAPFLSGWPWHLLPLFGLVFVLTSVQFAALGMIVGAYSNIMTFSGWANLYLMPFMFFCAVFFPLEAFGSAGWLVQFVPFTSSVQLFLYAVSGKQPLHGVAINLVLLFSYTVVFSLVWTVVLRQRLRES</sequence>
<dbReference type="GO" id="GO:0043190">
    <property type="term" value="C:ATP-binding cassette (ABC) transporter complex"/>
    <property type="evidence" value="ECO:0007669"/>
    <property type="project" value="InterPro"/>
</dbReference>
<feature type="transmembrane region" description="Helical" evidence="6">
    <location>
        <begin position="59"/>
        <end position="83"/>
    </location>
</feature>
<dbReference type="InterPro" id="IPR013525">
    <property type="entry name" value="ABC2_TM"/>
</dbReference>
<evidence type="ECO:0000256" key="3">
    <source>
        <dbReference type="ARBA" id="ARBA00022692"/>
    </source>
</evidence>
<evidence type="ECO:0000256" key="5">
    <source>
        <dbReference type="ARBA" id="ARBA00023136"/>
    </source>
</evidence>
<comment type="similarity">
    <text evidence="2">Belongs to the ABC-2 integral membrane protein family.</text>
</comment>
<dbReference type="EMBL" id="CAADEX010000012">
    <property type="protein sequence ID" value="VFJ46108.1"/>
    <property type="molecule type" value="Genomic_DNA"/>
</dbReference>
<keyword evidence="3 6" id="KW-0812">Transmembrane</keyword>
<keyword evidence="5 6" id="KW-0472">Membrane</keyword>
<dbReference type="InterPro" id="IPR000412">
    <property type="entry name" value="ABC_2_transport"/>
</dbReference>
<evidence type="ECO:0000256" key="2">
    <source>
        <dbReference type="ARBA" id="ARBA00007783"/>
    </source>
</evidence>
<evidence type="ECO:0000256" key="4">
    <source>
        <dbReference type="ARBA" id="ARBA00022989"/>
    </source>
</evidence>
<feature type="transmembrane region" description="Helical" evidence="6">
    <location>
        <begin position="137"/>
        <end position="162"/>
    </location>
</feature>
<name>A0A450S378_9GAMM</name>
<protein>
    <submittedName>
        <fullName evidence="8">ABC-2 type transport system permease protein</fullName>
    </submittedName>
</protein>
<dbReference type="Pfam" id="PF12698">
    <property type="entry name" value="ABC2_membrane_3"/>
    <property type="match status" value="1"/>
</dbReference>
<reference evidence="8" key="1">
    <citation type="submission" date="2019-02" db="EMBL/GenBank/DDBJ databases">
        <authorList>
            <person name="Gruber-Vodicka R. H."/>
            <person name="Seah K. B. B."/>
        </authorList>
    </citation>
    <scope>NUCLEOTIDE SEQUENCE</scope>
    <source>
        <strain evidence="8">BECK_DK47</strain>
    </source>
</reference>
<dbReference type="PIRSF" id="PIRSF006648">
    <property type="entry name" value="DrrB"/>
    <property type="match status" value="1"/>
</dbReference>
<evidence type="ECO:0000256" key="1">
    <source>
        <dbReference type="ARBA" id="ARBA00004141"/>
    </source>
</evidence>
<keyword evidence="4 6" id="KW-1133">Transmembrane helix</keyword>
<comment type="subcellular location">
    <subcellularLocation>
        <location evidence="1">Membrane</location>
        <topology evidence="1">Multi-pass membrane protein</topology>
    </subcellularLocation>
</comment>
<feature type="transmembrane region" description="Helical" evidence="6">
    <location>
        <begin position="104"/>
        <end position="125"/>
    </location>
</feature>
<dbReference type="PROSITE" id="PS51012">
    <property type="entry name" value="ABC_TM2"/>
    <property type="match status" value="1"/>
</dbReference>
<feature type="transmembrane region" description="Helical" evidence="6">
    <location>
        <begin position="24"/>
        <end position="47"/>
    </location>
</feature>
<dbReference type="PANTHER" id="PTHR43229:SF2">
    <property type="entry name" value="NODULATION PROTEIN J"/>
    <property type="match status" value="1"/>
</dbReference>
<accession>A0A450S378</accession>
<proteinExistence type="inferred from homology"/>
<dbReference type="PANTHER" id="PTHR43229">
    <property type="entry name" value="NODULATION PROTEIN J"/>
    <property type="match status" value="1"/>
</dbReference>
<organism evidence="8">
    <name type="scientific">Candidatus Kentrum sp. DK</name>
    <dbReference type="NCBI Taxonomy" id="2126562"/>
    <lineage>
        <taxon>Bacteria</taxon>
        <taxon>Pseudomonadati</taxon>
        <taxon>Pseudomonadota</taxon>
        <taxon>Gammaproteobacteria</taxon>
        <taxon>Candidatus Kentrum</taxon>
    </lineage>
</organism>
<gene>
    <name evidence="8" type="ORF">BECKDK2373B_GA0170837_101235</name>
</gene>
<dbReference type="AlphaFoldDB" id="A0A450S378"/>
<evidence type="ECO:0000256" key="6">
    <source>
        <dbReference type="SAM" id="Phobius"/>
    </source>
</evidence>
<dbReference type="GO" id="GO:0140359">
    <property type="term" value="F:ABC-type transporter activity"/>
    <property type="evidence" value="ECO:0007669"/>
    <property type="project" value="InterPro"/>
</dbReference>